<evidence type="ECO:0000313" key="1">
    <source>
        <dbReference type="EMBL" id="ODO62251.1"/>
    </source>
</evidence>
<comment type="caution">
    <text evidence="1">The sequence shown here is derived from an EMBL/GenBank/DDBJ whole genome shotgun (WGS) entry which is preliminary data.</text>
</comment>
<dbReference type="PATRIC" id="fig|1590.142.peg.2254"/>
<dbReference type="Proteomes" id="UP000094892">
    <property type="component" value="Unassembled WGS sequence"/>
</dbReference>
<evidence type="ECO:0000313" key="2">
    <source>
        <dbReference type="Proteomes" id="UP000094892"/>
    </source>
</evidence>
<gene>
    <name evidence="1" type="ORF">LPJSA22_02258</name>
</gene>
<sequence length="44" mass="5274">MEVMQEKLHEMVQRFHLGVSNVYQINESNIDEARRIFELLKANI</sequence>
<dbReference type="AlphaFoldDB" id="A0A162ELZ1"/>
<proteinExistence type="predicted"/>
<dbReference type="EMBL" id="MCOL01000001">
    <property type="protein sequence ID" value="ODO62251.1"/>
    <property type="molecule type" value="Genomic_DNA"/>
</dbReference>
<reference evidence="1 2" key="1">
    <citation type="submission" date="2016-08" db="EMBL/GenBank/DDBJ databases">
        <title>Genome sequencing of Lactobacillus plantarum JSA22, isolated from fermented soybean paste.</title>
        <authorList>
            <person name="Choi H.S."/>
        </authorList>
    </citation>
    <scope>NUCLEOTIDE SEQUENCE [LARGE SCALE GENOMIC DNA]</scope>
    <source>
        <strain evidence="1 2">JSA22</strain>
    </source>
</reference>
<protein>
    <submittedName>
        <fullName evidence="1">Uncharacterized protein</fullName>
    </submittedName>
</protein>
<organism evidence="1 2">
    <name type="scientific">Lactiplantibacillus plantarum</name>
    <name type="common">Lactobacillus plantarum</name>
    <dbReference type="NCBI Taxonomy" id="1590"/>
    <lineage>
        <taxon>Bacteria</taxon>
        <taxon>Bacillati</taxon>
        <taxon>Bacillota</taxon>
        <taxon>Bacilli</taxon>
        <taxon>Lactobacillales</taxon>
        <taxon>Lactobacillaceae</taxon>
        <taxon>Lactiplantibacillus</taxon>
    </lineage>
</organism>
<name>A0A162ELZ1_LACPN</name>
<accession>A0A162ELZ1</accession>